<dbReference type="Pfam" id="PF00057">
    <property type="entry name" value="Ldl_recept_a"/>
    <property type="match status" value="2"/>
</dbReference>
<gene>
    <name evidence="11" type="ORF">ANCCAN_12275</name>
</gene>
<evidence type="ECO:0000256" key="10">
    <source>
        <dbReference type="PROSITE-ProRule" id="PRU00124"/>
    </source>
</evidence>
<dbReference type="STRING" id="29170.A0A368GEV1"/>
<dbReference type="InterPro" id="IPR050685">
    <property type="entry name" value="LDLR"/>
</dbReference>
<keyword evidence="12" id="KW-1185">Reference proteome</keyword>
<evidence type="ECO:0000256" key="2">
    <source>
        <dbReference type="ARBA" id="ARBA00004308"/>
    </source>
</evidence>
<dbReference type="InterPro" id="IPR002172">
    <property type="entry name" value="LDrepeatLR_classA_rpt"/>
</dbReference>
<feature type="disulfide bond" evidence="10">
    <location>
        <begin position="67"/>
        <end position="85"/>
    </location>
</feature>
<dbReference type="CDD" id="cd00112">
    <property type="entry name" value="LDLa"/>
    <property type="match status" value="1"/>
</dbReference>
<dbReference type="PANTHER" id="PTHR24270">
    <property type="entry name" value="LOW-DENSITY LIPOPROTEIN RECEPTOR-RELATED"/>
    <property type="match status" value="1"/>
</dbReference>
<keyword evidence="9" id="KW-0325">Glycoprotein</keyword>
<dbReference type="Proteomes" id="UP000252519">
    <property type="component" value="Unassembled WGS sequence"/>
</dbReference>
<evidence type="ECO:0000256" key="1">
    <source>
        <dbReference type="ARBA" id="ARBA00004167"/>
    </source>
</evidence>
<evidence type="ECO:0000256" key="4">
    <source>
        <dbReference type="ARBA" id="ARBA00022729"/>
    </source>
</evidence>
<comment type="subcellular location">
    <subcellularLocation>
        <location evidence="2">Endomembrane system</location>
    </subcellularLocation>
    <subcellularLocation>
        <location evidence="1">Membrane</location>
        <topology evidence="1">Single-pass membrane protein</topology>
    </subcellularLocation>
</comment>
<dbReference type="GO" id="GO:0005886">
    <property type="term" value="C:plasma membrane"/>
    <property type="evidence" value="ECO:0007669"/>
    <property type="project" value="TreeGrafter"/>
</dbReference>
<reference evidence="11 12" key="1">
    <citation type="submission" date="2014-10" db="EMBL/GenBank/DDBJ databases">
        <title>Draft genome of the hookworm Ancylostoma caninum.</title>
        <authorList>
            <person name="Mitreva M."/>
        </authorList>
    </citation>
    <scope>NUCLEOTIDE SEQUENCE [LARGE SCALE GENOMIC DNA]</scope>
    <source>
        <strain evidence="11 12">Baltimore</strain>
    </source>
</reference>
<keyword evidence="6" id="KW-1133">Transmembrane helix</keyword>
<keyword evidence="11" id="KW-0449">Lipoprotein</keyword>
<evidence type="ECO:0000256" key="9">
    <source>
        <dbReference type="ARBA" id="ARBA00023180"/>
    </source>
</evidence>
<dbReference type="PROSITE" id="PS50068">
    <property type="entry name" value="LDLRA_2"/>
    <property type="match status" value="2"/>
</dbReference>
<evidence type="ECO:0000256" key="7">
    <source>
        <dbReference type="ARBA" id="ARBA00023136"/>
    </source>
</evidence>
<protein>
    <submittedName>
        <fullName evidence="11">Low-density lipoprotein receptor domain class A</fullName>
    </submittedName>
</protein>
<dbReference type="OrthoDB" id="5817174at2759"/>
<keyword evidence="5" id="KW-0677">Repeat</keyword>
<dbReference type="InterPro" id="IPR036055">
    <property type="entry name" value="LDL_receptor-like_sf"/>
</dbReference>
<comment type="caution">
    <text evidence="11">The sequence shown here is derived from an EMBL/GenBank/DDBJ whole genome shotgun (WGS) entry which is preliminary data.</text>
</comment>
<evidence type="ECO:0000313" key="11">
    <source>
        <dbReference type="EMBL" id="RCN41789.1"/>
    </source>
</evidence>
<dbReference type="InterPro" id="IPR023415">
    <property type="entry name" value="LDLR_class-A_CS"/>
</dbReference>
<dbReference type="PROSITE" id="PS01209">
    <property type="entry name" value="LDLRA_1"/>
    <property type="match status" value="1"/>
</dbReference>
<dbReference type="AlphaFoldDB" id="A0A368GEV1"/>
<dbReference type="SMART" id="SM00192">
    <property type="entry name" value="LDLa"/>
    <property type="match status" value="2"/>
</dbReference>
<dbReference type="EMBL" id="JOJR01000222">
    <property type="protein sequence ID" value="RCN41789.1"/>
    <property type="molecule type" value="Genomic_DNA"/>
</dbReference>
<evidence type="ECO:0000313" key="12">
    <source>
        <dbReference type="Proteomes" id="UP000252519"/>
    </source>
</evidence>
<keyword evidence="8 10" id="KW-1015">Disulfide bond</keyword>
<dbReference type="Gene3D" id="4.10.400.10">
    <property type="entry name" value="Low-density Lipoprotein Receptor"/>
    <property type="match status" value="2"/>
</dbReference>
<dbReference type="SUPFAM" id="SSF57424">
    <property type="entry name" value="LDL receptor-like module"/>
    <property type="match status" value="2"/>
</dbReference>
<dbReference type="PRINTS" id="PR00261">
    <property type="entry name" value="LDLRECEPTOR"/>
</dbReference>
<evidence type="ECO:0000256" key="6">
    <source>
        <dbReference type="ARBA" id="ARBA00022989"/>
    </source>
</evidence>
<dbReference type="PANTHER" id="PTHR24270:SF62">
    <property type="entry name" value="LOW-DENSITY LIPOPROTEIN RECEPTOR-RELATED PROTEIN 2"/>
    <property type="match status" value="1"/>
</dbReference>
<evidence type="ECO:0000256" key="8">
    <source>
        <dbReference type="ARBA" id="ARBA00023157"/>
    </source>
</evidence>
<comment type="caution">
    <text evidence="10">Lacks conserved residue(s) required for the propagation of feature annotation.</text>
</comment>
<organism evidence="11 12">
    <name type="scientific">Ancylostoma caninum</name>
    <name type="common">Dog hookworm</name>
    <dbReference type="NCBI Taxonomy" id="29170"/>
    <lineage>
        <taxon>Eukaryota</taxon>
        <taxon>Metazoa</taxon>
        <taxon>Ecdysozoa</taxon>
        <taxon>Nematoda</taxon>
        <taxon>Chromadorea</taxon>
        <taxon>Rhabditida</taxon>
        <taxon>Rhabditina</taxon>
        <taxon>Rhabditomorpha</taxon>
        <taxon>Strongyloidea</taxon>
        <taxon>Ancylostomatidae</taxon>
        <taxon>Ancylostomatinae</taxon>
        <taxon>Ancylostoma</taxon>
    </lineage>
</organism>
<accession>A0A368GEV1</accession>
<dbReference type="GO" id="GO:0012505">
    <property type="term" value="C:endomembrane system"/>
    <property type="evidence" value="ECO:0007669"/>
    <property type="project" value="UniProtKB-SubCell"/>
</dbReference>
<dbReference type="GO" id="GO:0016192">
    <property type="term" value="P:vesicle-mediated transport"/>
    <property type="evidence" value="ECO:0007669"/>
    <property type="project" value="UniProtKB-ARBA"/>
</dbReference>
<keyword evidence="7" id="KW-0472">Membrane</keyword>
<dbReference type="FunFam" id="4.10.400.10:FF:000002">
    <property type="entry name" value="Low-density lipoprotein receptor-related protein 1"/>
    <property type="match status" value="1"/>
</dbReference>
<feature type="disulfide bond" evidence="10">
    <location>
        <begin position="60"/>
        <end position="72"/>
    </location>
</feature>
<sequence>MISFIDLDLTTSCTSDEFLCRLTGTSFRTCLSNVHQCDGFTDCVGGSDENRTECGRPDRCKETSFRCRSGQCIPKAWICNGLADCTDGSDEDKQMCSTRSSECALDEVACVKGERTTCISQEIICNQSHDCEK</sequence>
<keyword evidence="11" id="KW-0675">Receptor</keyword>
<keyword evidence="3" id="KW-0812">Transmembrane</keyword>
<evidence type="ECO:0000256" key="5">
    <source>
        <dbReference type="ARBA" id="ARBA00022737"/>
    </source>
</evidence>
<name>A0A368GEV1_ANCCA</name>
<proteinExistence type="predicted"/>
<keyword evidence="4" id="KW-0732">Signal</keyword>
<evidence type="ECO:0000256" key="3">
    <source>
        <dbReference type="ARBA" id="ARBA00022692"/>
    </source>
</evidence>